<dbReference type="OrthoDB" id="1931120at2"/>
<keyword evidence="7" id="KW-0472">Membrane</keyword>
<dbReference type="KEGG" id="eta:ETA_11320"/>
<dbReference type="InterPro" id="IPR005467">
    <property type="entry name" value="His_kinase_dom"/>
</dbReference>
<evidence type="ECO:0000256" key="7">
    <source>
        <dbReference type="SAM" id="Phobius"/>
    </source>
</evidence>
<feature type="domain" description="Histidine kinase" evidence="8">
    <location>
        <begin position="208"/>
        <end position="419"/>
    </location>
</feature>
<keyword evidence="5 9" id="KW-0418">Kinase</keyword>
<evidence type="ECO:0000256" key="3">
    <source>
        <dbReference type="ARBA" id="ARBA00022553"/>
    </source>
</evidence>
<evidence type="ECO:0000256" key="1">
    <source>
        <dbReference type="ARBA" id="ARBA00000085"/>
    </source>
</evidence>
<comment type="catalytic activity">
    <reaction evidence="1">
        <text>ATP + protein L-histidine = ADP + protein N-phospho-L-histidine.</text>
        <dbReference type="EC" id="2.7.13.3"/>
    </reaction>
</comment>
<dbReference type="GO" id="GO:0000155">
    <property type="term" value="F:phosphorelay sensor kinase activity"/>
    <property type="evidence" value="ECO:0007669"/>
    <property type="project" value="InterPro"/>
</dbReference>
<keyword evidence="10" id="KW-1185">Reference proteome</keyword>
<evidence type="ECO:0000256" key="4">
    <source>
        <dbReference type="ARBA" id="ARBA00022679"/>
    </source>
</evidence>
<evidence type="ECO:0000259" key="8">
    <source>
        <dbReference type="PROSITE" id="PS50109"/>
    </source>
</evidence>
<dbReference type="Pfam" id="PF02518">
    <property type="entry name" value="HATPase_c"/>
    <property type="match status" value="1"/>
</dbReference>
<dbReference type="SMART" id="SM00387">
    <property type="entry name" value="HATPase_c"/>
    <property type="match status" value="1"/>
</dbReference>
<keyword evidence="7" id="KW-0812">Transmembrane</keyword>
<keyword evidence="4" id="KW-0808">Transferase</keyword>
<dbReference type="RefSeq" id="WP_012440875.1">
    <property type="nucleotide sequence ID" value="NC_010694.1"/>
</dbReference>
<dbReference type="HOGENOM" id="CLU_655122_0_0_6"/>
<feature type="transmembrane region" description="Helical" evidence="7">
    <location>
        <begin position="172"/>
        <end position="192"/>
    </location>
</feature>
<dbReference type="PANTHER" id="PTHR43711">
    <property type="entry name" value="TWO-COMPONENT HISTIDINE KINASE"/>
    <property type="match status" value="1"/>
</dbReference>
<reference evidence="9 10" key="1">
    <citation type="journal article" date="2008" name="Environ. Microbiol.">
        <title>The genome of Erwinia tasmaniensis strain Et1/99, a non-pathogenic bacterium in the genus Erwinia.</title>
        <authorList>
            <person name="Kube M."/>
            <person name="Migdoll A.M."/>
            <person name="Mueller I."/>
            <person name="Kuhl H."/>
            <person name="Beck A."/>
            <person name="Reinhardt R."/>
            <person name="Geider K."/>
        </authorList>
    </citation>
    <scope>NUCLEOTIDE SEQUENCE [LARGE SCALE GENOMIC DNA]</scope>
    <source>
        <strain evidence="10">DSM 17950 / CFBP 7177 / CIP 109463 / NCPPB 4357 / Et1/99</strain>
    </source>
</reference>
<dbReference type="Gene3D" id="3.30.565.10">
    <property type="entry name" value="Histidine kinase-like ATPase, C-terminal domain"/>
    <property type="match status" value="1"/>
</dbReference>
<evidence type="ECO:0000256" key="6">
    <source>
        <dbReference type="ARBA" id="ARBA00023012"/>
    </source>
</evidence>
<keyword evidence="3" id="KW-0597">Phosphoprotein</keyword>
<dbReference type="PANTHER" id="PTHR43711:SF1">
    <property type="entry name" value="HISTIDINE KINASE 1"/>
    <property type="match status" value="1"/>
</dbReference>
<feature type="transmembrane region" description="Helical" evidence="7">
    <location>
        <begin position="6"/>
        <end position="24"/>
    </location>
</feature>
<dbReference type="InterPro" id="IPR036097">
    <property type="entry name" value="HisK_dim/P_sf"/>
</dbReference>
<dbReference type="InterPro" id="IPR003594">
    <property type="entry name" value="HATPase_dom"/>
</dbReference>
<dbReference type="eggNOG" id="COG2205">
    <property type="taxonomic scope" value="Bacteria"/>
</dbReference>
<dbReference type="PRINTS" id="PR00344">
    <property type="entry name" value="BCTRLSENSOR"/>
</dbReference>
<evidence type="ECO:0000313" key="9">
    <source>
        <dbReference type="EMBL" id="CAO96178.1"/>
    </source>
</evidence>
<evidence type="ECO:0000256" key="2">
    <source>
        <dbReference type="ARBA" id="ARBA00012438"/>
    </source>
</evidence>
<dbReference type="STRING" id="465817.ETA_11320"/>
<protein>
    <recommendedName>
        <fullName evidence="2">histidine kinase</fullName>
        <ecNumber evidence="2">2.7.13.3</ecNumber>
    </recommendedName>
</protein>
<evidence type="ECO:0000256" key="5">
    <source>
        <dbReference type="ARBA" id="ARBA00022777"/>
    </source>
</evidence>
<accession>B2VJ15</accession>
<dbReference type="EMBL" id="CU468135">
    <property type="protein sequence ID" value="CAO96178.1"/>
    <property type="molecule type" value="Genomic_DNA"/>
</dbReference>
<gene>
    <name evidence="9" type="ordered locus">ETA_11320</name>
</gene>
<dbReference type="InterPro" id="IPR050736">
    <property type="entry name" value="Sensor_HK_Regulatory"/>
</dbReference>
<sequence>MKRTYLYMLILLLMFSVMIFSTINKFNSVREQYKEIEPSLDNYSTAEVTFLAFERMRIFLLSGGSLEDFSIKKKIFDSKIKILQNKSNSNTDFFYDDEFLILLKKIKDESEQLSAIYSTNANNPDRNVKALAFMPQMQSSMMDLQEVIYKIQIDHFNTTKNIIKDNSAYAKYYALLCIILFFVLIILLWRHITKLKQTLLEKNVFISAIYHELSGSIQKIQISSEMIDVSGDYTEAYRHIKNIKSHSEKIFHQTREILEYSKIETGNTRLNNSAFYLKELINESQLPFQNNNNNNVFIPRCTSKNKRIQSDKQKLLSIIINLLDNADKNTKNGRIYLSIKITGSHLYLRVKDNGCGFDIKKLNTLYRPFNQGAEKETRQGLGLGLTIIKNFVKIFNGKIRVKSRQNMGSTFLIRVDVGSA</sequence>
<proteinExistence type="predicted"/>
<keyword evidence="7" id="KW-1133">Transmembrane helix</keyword>
<evidence type="ECO:0000313" key="10">
    <source>
        <dbReference type="Proteomes" id="UP000001726"/>
    </source>
</evidence>
<dbReference type="PROSITE" id="PS50109">
    <property type="entry name" value="HIS_KIN"/>
    <property type="match status" value="1"/>
</dbReference>
<dbReference type="InterPro" id="IPR004358">
    <property type="entry name" value="Sig_transdc_His_kin-like_C"/>
</dbReference>
<dbReference type="InterPro" id="IPR036890">
    <property type="entry name" value="HATPase_C_sf"/>
</dbReference>
<keyword evidence="6" id="KW-0902">Two-component regulatory system</keyword>
<dbReference type="Proteomes" id="UP000001726">
    <property type="component" value="Chromosome"/>
</dbReference>
<dbReference type="SUPFAM" id="SSF47384">
    <property type="entry name" value="Homodimeric domain of signal transducing histidine kinase"/>
    <property type="match status" value="1"/>
</dbReference>
<name>B2VJ15_ERWT9</name>
<dbReference type="EC" id="2.7.13.3" evidence="2"/>
<dbReference type="SUPFAM" id="SSF55874">
    <property type="entry name" value="ATPase domain of HSP90 chaperone/DNA topoisomerase II/histidine kinase"/>
    <property type="match status" value="1"/>
</dbReference>
<organism evidence="9 10">
    <name type="scientific">Erwinia tasmaniensis (strain DSM 17950 / CFBP 7177 / CIP 109463 / NCPPB 4357 / Et1/99)</name>
    <dbReference type="NCBI Taxonomy" id="465817"/>
    <lineage>
        <taxon>Bacteria</taxon>
        <taxon>Pseudomonadati</taxon>
        <taxon>Pseudomonadota</taxon>
        <taxon>Gammaproteobacteria</taxon>
        <taxon>Enterobacterales</taxon>
        <taxon>Erwiniaceae</taxon>
        <taxon>Erwinia</taxon>
    </lineage>
</organism>
<dbReference type="AlphaFoldDB" id="B2VJ15"/>